<keyword evidence="1" id="KW-0416">Keratin</keyword>
<proteinExistence type="predicted"/>
<reference evidence="2" key="1">
    <citation type="submission" date="2018-03" db="EMBL/GenBank/DDBJ databases">
        <title>ARS-UCD1.2.</title>
        <authorList>
            <person name="Rosen B.D."/>
            <person name="Bickhart D.M."/>
            <person name="Koren S."/>
            <person name="Schnabel R.D."/>
            <person name="Hall R."/>
            <person name="Zimin A."/>
            <person name="Dreischer C."/>
            <person name="Schultheiss S."/>
            <person name="Schroeder S.G."/>
            <person name="Elsik C.G."/>
            <person name="Couldrey C."/>
            <person name="Liu G.E."/>
            <person name="Van Tassell C.P."/>
            <person name="Phillippy A.M."/>
            <person name="Smith T.P.L."/>
            <person name="Medrano J.F."/>
        </authorList>
    </citation>
    <scope>NUCLEOTIDE SEQUENCE [LARGE SCALE GENOMIC DNA]</scope>
    <source>
        <strain evidence="2">Hereford</strain>
    </source>
</reference>
<dbReference type="InterPro" id="IPR007659">
    <property type="entry name" value="Keratin_matx"/>
</dbReference>
<dbReference type="Pfam" id="PF04579">
    <property type="entry name" value="Keratin_matx"/>
    <property type="match status" value="1"/>
</dbReference>
<evidence type="ECO:0000256" key="1">
    <source>
        <dbReference type="ARBA" id="ARBA00022744"/>
    </source>
</evidence>
<sequence length="104" mass="11015">MSCCESRLQGCCSVPTGPPTTICSSDVRCQCGACLPSTCPHEIRLLQPTCCDTCHPPCCVPDSCVPNSYVPTCWLLNSCHPTPNLSGISVTTCVQPCEGEAKSY</sequence>
<dbReference type="GO" id="GO:0005198">
    <property type="term" value="F:structural molecule activity"/>
    <property type="evidence" value="ECO:0007669"/>
    <property type="project" value="InterPro"/>
</dbReference>
<dbReference type="AlphaFoldDB" id="A0A3Q1M8Y7"/>
<keyword evidence="3" id="KW-1185">Reference proteome</keyword>
<reference evidence="2" key="2">
    <citation type="submission" date="2025-08" db="UniProtKB">
        <authorList>
            <consortium name="Ensembl"/>
        </authorList>
    </citation>
    <scope>IDENTIFICATION</scope>
    <source>
        <strain evidence="2">Hereford</strain>
    </source>
</reference>
<dbReference type="Proteomes" id="UP000009136">
    <property type="component" value="Chromosome 19"/>
</dbReference>
<reference evidence="2" key="3">
    <citation type="submission" date="2025-09" db="UniProtKB">
        <authorList>
            <consortium name="Ensembl"/>
        </authorList>
    </citation>
    <scope>IDENTIFICATION</scope>
    <source>
        <strain evidence="2">Hereford</strain>
    </source>
</reference>
<evidence type="ECO:0000313" key="2">
    <source>
        <dbReference type="Ensembl" id="ENSBTAP00000070418.1"/>
    </source>
</evidence>
<dbReference type="VEuPathDB" id="HostDB:ENSBTAG00000054542"/>
<organism evidence="2 3">
    <name type="scientific">Bos taurus</name>
    <name type="common">Bovine</name>
    <dbReference type="NCBI Taxonomy" id="9913"/>
    <lineage>
        <taxon>Eukaryota</taxon>
        <taxon>Metazoa</taxon>
        <taxon>Chordata</taxon>
        <taxon>Craniata</taxon>
        <taxon>Vertebrata</taxon>
        <taxon>Euteleostomi</taxon>
        <taxon>Mammalia</taxon>
        <taxon>Eutheria</taxon>
        <taxon>Laurasiatheria</taxon>
        <taxon>Artiodactyla</taxon>
        <taxon>Ruminantia</taxon>
        <taxon>Pecora</taxon>
        <taxon>Bovidae</taxon>
        <taxon>Bovinae</taxon>
        <taxon>Bos</taxon>
    </lineage>
</organism>
<dbReference type="InParanoid" id="A0A3Q1M8Y7"/>
<gene>
    <name evidence="2" type="primary">KRTAP3-1</name>
</gene>
<dbReference type="GO" id="GO:0045095">
    <property type="term" value="C:keratin filament"/>
    <property type="evidence" value="ECO:0007669"/>
    <property type="project" value="InterPro"/>
</dbReference>
<dbReference type="Bgee" id="ENSBTAG00000054542">
    <property type="expression patterns" value="Expressed in surface of tongue and 7 other cell types or tissues"/>
</dbReference>
<protein>
    <submittedName>
        <fullName evidence="2">Keratin associated protein 3-1</fullName>
    </submittedName>
</protein>
<accession>A0A3Q1M8Y7</accession>
<dbReference type="Ensembl" id="ENSBTAT00000078921.1">
    <property type="protein sequence ID" value="ENSBTAP00000070418.1"/>
    <property type="gene ID" value="ENSBTAG00000054542.1"/>
</dbReference>
<evidence type="ECO:0000313" key="3">
    <source>
        <dbReference type="Proteomes" id="UP000009136"/>
    </source>
</evidence>
<dbReference type="PANTHER" id="PTHR23260:SF11">
    <property type="entry name" value="4FE-4S FERREDOXIN-TYPE DOMAIN-CONTAINING PROTEIN"/>
    <property type="match status" value="1"/>
</dbReference>
<dbReference type="OMA" id="TCVQPCE"/>
<dbReference type="GO" id="GO:0005829">
    <property type="term" value="C:cytosol"/>
    <property type="evidence" value="ECO:0007669"/>
    <property type="project" value="UniProtKB-ARBA"/>
</dbReference>
<dbReference type="GeneTree" id="ENSGT00390000001157"/>
<dbReference type="PANTHER" id="PTHR23260">
    <property type="entry name" value="KERATIN ASSOCIATED PROTEIN 3-3-RELATED"/>
    <property type="match status" value="1"/>
</dbReference>
<name>A0A3Q1M8Y7_BOVIN</name>